<dbReference type="KEGG" id="geh:HYN69_15880"/>
<dbReference type="EMBL" id="CP028918">
    <property type="protein sequence ID" value="AWB49784.1"/>
    <property type="molecule type" value="Genomic_DNA"/>
</dbReference>
<evidence type="ECO:0000313" key="5">
    <source>
        <dbReference type="Proteomes" id="UP000244496"/>
    </source>
</evidence>
<dbReference type="SUPFAM" id="SSF55811">
    <property type="entry name" value="Nudix"/>
    <property type="match status" value="1"/>
</dbReference>
<protein>
    <submittedName>
        <fullName evidence="4">NUDIX hydrolase</fullName>
    </submittedName>
</protein>
<evidence type="ECO:0000256" key="2">
    <source>
        <dbReference type="ARBA" id="ARBA00022801"/>
    </source>
</evidence>
<dbReference type="InterPro" id="IPR000086">
    <property type="entry name" value="NUDIX_hydrolase_dom"/>
</dbReference>
<dbReference type="Proteomes" id="UP000244496">
    <property type="component" value="Chromosome"/>
</dbReference>
<reference evidence="4 5" key="1">
    <citation type="submission" date="2018-04" db="EMBL/GenBank/DDBJ databases">
        <title>Genome sequencing of Gemmobacter.</title>
        <authorList>
            <person name="Yi H."/>
            <person name="Baek M.-G."/>
        </authorList>
    </citation>
    <scope>NUCLEOTIDE SEQUENCE [LARGE SCALE GENOMIC DNA]</scope>
    <source>
        <strain evidence="4 5">HYN0069</strain>
    </source>
</reference>
<name>A0A2S0UPQ0_9RHOB</name>
<dbReference type="GO" id="GO:0016787">
    <property type="term" value="F:hydrolase activity"/>
    <property type="evidence" value="ECO:0007669"/>
    <property type="project" value="UniProtKB-KW"/>
</dbReference>
<comment type="cofactor">
    <cofactor evidence="1">
        <name>Mg(2+)</name>
        <dbReference type="ChEBI" id="CHEBI:18420"/>
    </cofactor>
</comment>
<dbReference type="OrthoDB" id="9761969at2"/>
<gene>
    <name evidence="4" type="ORF">HYN69_15880</name>
</gene>
<proteinExistence type="predicted"/>
<keyword evidence="5" id="KW-1185">Reference proteome</keyword>
<feature type="domain" description="Nudix hydrolase" evidence="3">
    <location>
        <begin position="17"/>
        <end position="150"/>
    </location>
</feature>
<dbReference type="AlphaFoldDB" id="A0A2S0UPQ0"/>
<dbReference type="PROSITE" id="PS51462">
    <property type="entry name" value="NUDIX"/>
    <property type="match status" value="1"/>
</dbReference>
<evidence type="ECO:0000256" key="1">
    <source>
        <dbReference type="ARBA" id="ARBA00001946"/>
    </source>
</evidence>
<accession>A0A2S0UPQ0</accession>
<evidence type="ECO:0000259" key="3">
    <source>
        <dbReference type="PROSITE" id="PS51462"/>
    </source>
</evidence>
<sequence length="161" mass="17865">MDKSRCLAQPCAMHYRPPRIATRALILQDDRLLLVNAYAGQKSDLWCAPGGGVNPGHSLPDNLRREVHEETGLSITVGPPVLVNEFHDPTHGFHQIEVFFRCTLSSSGTLDPAWRDPEGIVNRRAWFSRADLATIRVKPDSIAAAAWGATMLYDPLERIVP</sequence>
<dbReference type="InterPro" id="IPR015797">
    <property type="entry name" value="NUDIX_hydrolase-like_dom_sf"/>
</dbReference>
<dbReference type="PANTHER" id="PTHR43046">
    <property type="entry name" value="GDP-MANNOSE MANNOSYL HYDROLASE"/>
    <property type="match status" value="1"/>
</dbReference>
<evidence type="ECO:0000313" key="4">
    <source>
        <dbReference type="EMBL" id="AWB49784.1"/>
    </source>
</evidence>
<dbReference type="Pfam" id="PF00293">
    <property type="entry name" value="NUDIX"/>
    <property type="match status" value="1"/>
</dbReference>
<dbReference type="CDD" id="cd18880">
    <property type="entry name" value="NUDIX_ADPRase"/>
    <property type="match status" value="1"/>
</dbReference>
<dbReference type="PANTHER" id="PTHR43046:SF14">
    <property type="entry name" value="MUTT_NUDIX FAMILY PROTEIN"/>
    <property type="match status" value="1"/>
</dbReference>
<keyword evidence="2 4" id="KW-0378">Hydrolase</keyword>
<dbReference type="Gene3D" id="3.90.79.10">
    <property type="entry name" value="Nucleoside Triphosphate Pyrophosphohydrolase"/>
    <property type="match status" value="1"/>
</dbReference>
<organism evidence="4 5">
    <name type="scientific">Paragemmobacter aquarius</name>
    <dbReference type="NCBI Taxonomy" id="2169400"/>
    <lineage>
        <taxon>Bacteria</taxon>
        <taxon>Pseudomonadati</taxon>
        <taxon>Pseudomonadota</taxon>
        <taxon>Alphaproteobacteria</taxon>
        <taxon>Rhodobacterales</taxon>
        <taxon>Paracoccaceae</taxon>
        <taxon>Paragemmobacter</taxon>
    </lineage>
</organism>